<organism evidence="2 3">
    <name type="scientific">Candidatus Allocopromorpha excrementipullorum</name>
    <dbReference type="NCBI Taxonomy" id="2840743"/>
    <lineage>
        <taxon>Bacteria</taxon>
        <taxon>Bacillati</taxon>
        <taxon>Bacillota</taxon>
        <taxon>Clostridia</taxon>
        <taxon>Eubacteriales</taxon>
        <taxon>Eubacteriaceae</taxon>
        <taxon>Eubacteriaceae incertae sedis</taxon>
        <taxon>Candidatus Allocopromorpha</taxon>
    </lineage>
</organism>
<sequence>MKKLKFLIGRIFEIDYRQLFDTVKKVHKISGKNSIALFFDIIYCGFRYQAGYIDYLNARMDRLNKEERLDVVTRGVNNQYVVKYNDFDYVHYFLNKADFNEKFGKFLGRDWLLVEGEDQRSQFADFIKGKDDFILKPTDGTHGDGVAKLPAEMASFDASMDKCPYLAEERIIQVDEMASLNPSSVNTIRAITFLDKEGKANLLAAYMRIGRGGIVDNFCNGGMLTPVDLETGTLMYPAVDGENVAYETHPVTHKSIVGFKIPQWEKVKAMALEAALVVPQVRYVGWDIGISEKGPCLIEGNEYPGHVFYVFAEHHPDKKGCRHVFESVMD</sequence>
<evidence type="ECO:0000313" key="2">
    <source>
        <dbReference type="EMBL" id="HIU95644.1"/>
    </source>
</evidence>
<protein>
    <recommendedName>
        <fullName evidence="1">Alpha-L-glutamate ligase-related protein ATP-grasp domain-containing protein</fullName>
    </recommendedName>
</protein>
<dbReference type="Pfam" id="PF14397">
    <property type="entry name" value="ATPgrasp_ST"/>
    <property type="match status" value="1"/>
</dbReference>
<evidence type="ECO:0000259" key="1">
    <source>
        <dbReference type="Pfam" id="PF14397"/>
    </source>
</evidence>
<feature type="domain" description="Alpha-L-glutamate ligase-related protein ATP-grasp" evidence="1">
    <location>
        <begin position="164"/>
        <end position="308"/>
    </location>
</feature>
<dbReference type="SUPFAM" id="SSF56059">
    <property type="entry name" value="Glutathione synthetase ATP-binding domain-like"/>
    <property type="match status" value="1"/>
</dbReference>
<reference evidence="2" key="2">
    <citation type="journal article" date="2021" name="PeerJ">
        <title>Extensive microbial diversity within the chicken gut microbiome revealed by metagenomics and culture.</title>
        <authorList>
            <person name="Gilroy R."/>
            <person name="Ravi A."/>
            <person name="Getino M."/>
            <person name="Pursley I."/>
            <person name="Horton D.L."/>
            <person name="Alikhan N.F."/>
            <person name="Baker D."/>
            <person name="Gharbi K."/>
            <person name="Hall N."/>
            <person name="Watson M."/>
            <person name="Adriaenssens E.M."/>
            <person name="Foster-Nyarko E."/>
            <person name="Jarju S."/>
            <person name="Secka A."/>
            <person name="Antonio M."/>
            <person name="Oren A."/>
            <person name="Chaudhuri R.R."/>
            <person name="La Ragione R."/>
            <person name="Hildebrand F."/>
            <person name="Pallen M.J."/>
        </authorList>
    </citation>
    <scope>NUCLEOTIDE SEQUENCE</scope>
    <source>
        <strain evidence="2">ChiSjej4B22-8349</strain>
    </source>
</reference>
<gene>
    <name evidence="2" type="ORF">IAD25_02905</name>
</gene>
<accession>A0A9D1N6H5</accession>
<reference evidence="2" key="1">
    <citation type="submission" date="2020-10" db="EMBL/GenBank/DDBJ databases">
        <authorList>
            <person name="Gilroy R."/>
        </authorList>
    </citation>
    <scope>NUCLEOTIDE SEQUENCE</scope>
    <source>
        <strain evidence="2">ChiSjej4B22-8349</strain>
    </source>
</reference>
<comment type="caution">
    <text evidence="2">The sequence shown here is derived from an EMBL/GenBank/DDBJ whole genome shotgun (WGS) entry which is preliminary data.</text>
</comment>
<dbReference type="EMBL" id="DVOB01000065">
    <property type="protein sequence ID" value="HIU95644.1"/>
    <property type="molecule type" value="Genomic_DNA"/>
</dbReference>
<dbReference type="AlphaFoldDB" id="A0A9D1N6H5"/>
<dbReference type="InterPro" id="IPR039523">
    <property type="entry name" value="RimK-rel_E_lig_ATP-grasp"/>
</dbReference>
<evidence type="ECO:0000313" key="3">
    <source>
        <dbReference type="Proteomes" id="UP000824130"/>
    </source>
</evidence>
<dbReference type="Proteomes" id="UP000824130">
    <property type="component" value="Unassembled WGS sequence"/>
</dbReference>
<name>A0A9D1N6H5_9FIRM</name>
<proteinExistence type="predicted"/>